<sequence>MLYTLDTKATTTNRNNIMSNWPHEKRDTKIKFRSKLARRTSPEQGCKSTSSIVGYNNMNFNRVGREEVYHQSGVTPKGFSRAIIGNRISNIWLSNTSKIECVAYESYLHRYLHECKSYQTSESKTKILKSVLWKLKDIWELQNNIFQKIDTNIDISEINKSKTIANHRTFIEAVIENSKKKKDSSNTNQQSATRDKAVRELLETEVTYVDKLRGLNDIYCKLLLLTQKYPKVSISSRNSHQSLFGAFNSRSMINSKFEKKKNRKRQTNGAIDRDDLRKIFMNIAVIYKLHSEHILPRLRAKKLHSNLGSMLKRIVPMLKLYGEYINNFDNSQKVTLKYDDFWQNLDSRAVPNINECHSSVAKNVGIIGTLKKKASRPFLPKPSVSSAPTSIDGVKNLFDINSLLILPVQRIPRYKLLLETILKNTDHLDKDFNDLADVLLSVSLIANDMNESKRRQDLMVQYGSLITKNSVIPANLRFNANRVFIKKGDLTLVKFLCYNDVCTKTGGTSEDIPCHSNLFTLDCNIQASSDLDSLLLNNSISSTLDYHYPNVTVTLLLFNDFLLLCSDNCHTIDAMFLLSSTAQASSVILDYYTDSTLLRIIDRNFVLYFAGPINDLNLWNSSINSRLSPEL</sequence>
<feature type="domain" description="DH" evidence="1">
    <location>
        <begin position="193"/>
        <end position="452"/>
    </location>
</feature>
<dbReference type="GO" id="GO:0005085">
    <property type="term" value="F:guanyl-nucleotide exchange factor activity"/>
    <property type="evidence" value="ECO:0007669"/>
    <property type="project" value="InterPro"/>
</dbReference>
<dbReference type="SMART" id="SM00325">
    <property type="entry name" value="RhoGEF"/>
    <property type="match status" value="1"/>
</dbReference>
<name>A0A1R1PPP8_ZANCU</name>
<dbReference type="Gene3D" id="1.20.900.10">
    <property type="entry name" value="Dbl homology (DH) domain"/>
    <property type="match status" value="1"/>
</dbReference>
<dbReference type="OrthoDB" id="660555at2759"/>
<dbReference type="AlphaFoldDB" id="A0A1R1PPP8"/>
<dbReference type="PANTHER" id="PTHR12673">
    <property type="entry name" value="FACIOGENITAL DYSPLASIA PROTEIN"/>
    <property type="match status" value="1"/>
</dbReference>
<comment type="caution">
    <text evidence="2">The sequence shown here is derived from an EMBL/GenBank/DDBJ whole genome shotgun (WGS) entry which is preliminary data.</text>
</comment>
<dbReference type="CDD" id="cd00160">
    <property type="entry name" value="RhoGEF"/>
    <property type="match status" value="1"/>
</dbReference>
<dbReference type="InterPro" id="IPR051092">
    <property type="entry name" value="FYVE_RhoGEF_PH"/>
</dbReference>
<dbReference type="InterPro" id="IPR035899">
    <property type="entry name" value="DBL_dom_sf"/>
</dbReference>
<dbReference type="Pfam" id="PF00621">
    <property type="entry name" value="RhoGEF"/>
    <property type="match status" value="1"/>
</dbReference>
<evidence type="ECO:0000313" key="2">
    <source>
        <dbReference type="EMBL" id="OMH82955.1"/>
    </source>
</evidence>
<protein>
    <submittedName>
        <fullName evidence="2">FYVE, RhoGEF and PH domain-containing protein 3</fullName>
    </submittedName>
</protein>
<dbReference type="PROSITE" id="PS50010">
    <property type="entry name" value="DH_2"/>
    <property type="match status" value="1"/>
</dbReference>
<dbReference type="SUPFAM" id="SSF48065">
    <property type="entry name" value="DBL homology domain (DH-domain)"/>
    <property type="match status" value="1"/>
</dbReference>
<dbReference type="EMBL" id="LSSK01000553">
    <property type="protein sequence ID" value="OMH82955.1"/>
    <property type="molecule type" value="Genomic_DNA"/>
</dbReference>
<gene>
    <name evidence="2" type="ORF">AX774_g3548</name>
</gene>
<accession>A0A1R1PPP8</accession>
<keyword evidence="3" id="KW-1185">Reference proteome</keyword>
<proteinExistence type="predicted"/>
<evidence type="ECO:0000313" key="3">
    <source>
        <dbReference type="Proteomes" id="UP000188320"/>
    </source>
</evidence>
<dbReference type="Proteomes" id="UP000188320">
    <property type="component" value="Unassembled WGS sequence"/>
</dbReference>
<dbReference type="InterPro" id="IPR000219">
    <property type="entry name" value="DH_dom"/>
</dbReference>
<dbReference type="PANTHER" id="PTHR12673:SF159">
    <property type="entry name" value="LD03170P"/>
    <property type="match status" value="1"/>
</dbReference>
<organism evidence="2 3">
    <name type="scientific">Zancudomyces culisetae</name>
    <name type="common">Gut fungus</name>
    <name type="synonym">Smittium culisetae</name>
    <dbReference type="NCBI Taxonomy" id="1213189"/>
    <lineage>
        <taxon>Eukaryota</taxon>
        <taxon>Fungi</taxon>
        <taxon>Fungi incertae sedis</taxon>
        <taxon>Zoopagomycota</taxon>
        <taxon>Kickxellomycotina</taxon>
        <taxon>Harpellomycetes</taxon>
        <taxon>Harpellales</taxon>
        <taxon>Legeriomycetaceae</taxon>
        <taxon>Zancudomyces</taxon>
    </lineage>
</organism>
<dbReference type="GO" id="GO:0005737">
    <property type="term" value="C:cytoplasm"/>
    <property type="evidence" value="ECO:0007669"/>
    <property type="project" value="TreeGrafter"/>
</dbReference>
<evidence type="ECO:0000259" key="1">
    <source>
        <dbReference type="PROSITE" id="PS50010"/>
    </source>
</evidence>
<reference evidence="3" key="1">
    <citation type="submission" date="2017-01" db="EMBL/GenBank/DDBJ databases">
        <authorList>
            <person name="Wang Y."/>
            <person name="White M."/>
            <person name="Kvist S."/>
            <person name="Moncalvo J.-M."/>
        </authorList>
    </citation>
    <scope>NUCLEOTIDE SEQUENCE [LARGE SCALE GENOMIC DNA]</scope>
    <source>
        <strain evidence="3">COL-18-3</strain>
    </source>
</reference>